<dbReference type="STRING" id="591205.SAMN05421538_10992"/>
<dbReference type="RefSeq" id="WP_342705175.1">
    <property type="nucleotide sequence ID" value="NZ_FNAH01000009.1"/>
</dbReference>
<dbReference type="AlphaFoldDB" id="A0A1G7EVN1"/>
<accession>A0A1G7EVN1</accession>
<gene>
    <name evidence="2" type="ORF">SAMN05421538_10992</name>
</gene>
<protein>
    <recommendedName>
        <fullName evidence="4">Phage tail assembly chaperone protein, TAC</fullName>
    </recommendedName>
</protein>
<dbReference type="Proteomes" id="UP000199344">
    <property type="component" value="Unassembled WGS sequence"/>
</dbReference>
<sequence length="88" mass="9234">MAAERAGQAGLDWPGLMRAGMRHLRLTPDQFWALTPAELALMLGTAPGGRPMTRARLAALARDWPDEHAMAGDDDDDGQGDAGHGAAG</sequence>
<evidence type="ECO:0008006" key="4">
    <source>
        <dbReference type="Google" id="ProtNLM"/>
    </source>
</evidence>
<dbReference type="NCBIfam" id="TIGR02216">
    <property type="entry name" value="phage_TIGR02216"/>
    <property type="match status" value="1"/>
</dbReference>
<reference evidence="2 3" key="1">
    <citation type="submission" date="2016-10" db="EMBL/GenBank/DDBJ databases">
        <authorList>
            <person name="de Groot N.N."/>
        </authorList>
    </citation>
    <scope>NUCLEOTIDE SEQUENCE [LARGE SCALE GENOMIC DNA]</scope>
    <source>
        <strain evidence="2 3">DSM 22220</strain>
    </source>
</reference>
<evidence type="ECO:0000313" key="3">
    <source>
        <dbReference type="Proteomes" id="UP000199344"/>
    </source>
</evidence>
<keyword evidence="3" id="KW-1185">Reference proteome</keyword>
<dbReference type="EMBL" id="FNAH01000009">
    <property type="protein sequence ID" value="SDE67730.1"/>
    <property type="molecule type" value="Genomic_DNA"/>
</dbReference>
<feature type="region of interest" description="Disordered" evidence="1">
    <location>
        <begin position="66"/>
        <end position="88"/>
    </location>
</feature>
<dbReference type="InterPro" id="IPR011739">
    <property type="entry name" value="GTA_rcc01693"/>
</dbReference>
<name>A0A1G7EVN1_9RHOB</name>
<organism evidence="2 3">
    <name type="scientific">Paracoccus isoporae</name>
    <dbReference type="NCBI Taxonomy" id="591205"/>
    <lineage>
        <taxon>Bacteria</taxon>
        <taxon>Pseudomonadati</taxon>
        <taxon>Pseudomonadota</taxon>
        <taxon>Alphaproteobacteria</taxon>
        <taxon>Rhodobacterales</taxon>
        <taxon>Paracoccaceae</taxon>
        <taxon>Paracoccus</taxon>
    </lineage>
</organism>
<evidence type="ECO:0000256" key="1">
    <source>
        <dbReference type="SAM" id="MobiDB-lite"/>
    </source>
</evidence>
<dbReference type="Pfam" id="PF09550">
    <property type="entry name" value="Phage_TAC_6"/>
    <property type="match status" value="1"/>
</dbReference>
<evidence type="ECO:0000313" key="2">
    <source>
        <dbReference type="EMBL" id="SDE67730.1"/>
    </source>
</evidence>
<proteinExistence type="predicted"/>
<dbReference type="InterPro" id="IPR019056">
    <property type="entry name" value="Phage_TAC_6"/>
</dbReference>